<reference evidence="9" key="1">
    <citation type="submission" date="2021-02" db="EMBL/GenBank/DDBJ databases">
        <authorList>
            <person name="Nowell W R."/>
        </authorList>
    </citation>
    <scope>NUCLEOTIDE SEQUENCE</scope>
</reference>
<feature type="region of interest" description="Disordered" evidence="6">
    <location>
        <begin position="1"/>
        <end position="29"/>
    </location>
</feature>
<dbReference type="Proteomes" id="UP000663891">
    <property type="component" value="Unassembled WGS sequence"/>
</dbReference>
<comment type="caution">
    <text evidence="9">The sequence shown here is derived from an EMBL/GenBank/DDBJ whole genome shotgun (WGS) entry which is preliminary data.</text>
</comment>
<dbReference type="GO" id="GO:1990966">
    <property type="term" value="P:ATP generation from poly-ADP-D-ribose"/>
    <property type="evidence" value="ECO:0007669"/>
    <property type="project" value="TreeGrafter"/>
</dbReference>
<proteinExistence type="inferred from homology"/>
<organism evidence="9 11">
    <name type="scientific">Adineta steineri</name>
    <dbReference type="NCBI Taxonomy" id="433720"/>
    <lineage>
        <taxon>Eukaryota</taxon>
        <taxon>Metazoa</taxon>
        <taxon>Spiralia</taxon>
        <taxon>Gnathifera</taxon>
        <taxon>Rotifera</taxon>
        <taxon>Eurotatoria</taxon>
        <taxon>Bdelloidea</taxon>
        <taxon>Adinetida</taxon>
        <taxon>Adinetidae</taxon>
        <taxon>Adineta</taxon>
    </lineage>
</organism>
<sequence length="495" mass="57367">MARRHIDPPQDRRQNIRETNPNENTGINHNLSVDDAIHDDVTSLNSIVNSCSQPPSIKDMEKIQDQNCIFMIAPFKYDPSLPHDIPKSINDSNNYDDIWHVDYIRMPCSPQYMANNGQPMWQRICLALNQLKQKCENKKANFRDLKVTPPLLRQKSNHSLTMSQQQAASLLACSFFCLFPTVYDEEKQHENFQEPNFHRLYQKGPPENIEKLKCILHYFRRITEEMPSGVITIQRYALPEKAYPNWCNSEIGLSQLCLTKEKKIEDIKNVLQADFANKYIGGGVLGSGCVQEEIRFSISPEMLVSLLVCEVMEDNECIFLIGCERYSSYKGYANSFQFDGDFRDITPKDNWGRKWCHLVAMDAIYFSDPSIQYKMDNVHRELIKAYASFRPLEKEPGFEFGIATGNWGCGVFNGDKELKAIIQLMAASEARRPLIYAAFNDENLFYSFIKVYEYLKQHRATVGDLYQYLEEYSTKYKDMTLFNYILQTLPSSTKK</sequence>
<dbReference type="InterPro" id="IPR007724">
    <property type="entry name" value="Poly_GlycHdrlase"/>
</dbReference>
<evidence type="ECO:0000256" key="1">
    <source>
        <dbReference type="ARBA" id="ARBA00009545"/>
    </source>
</evidence>
<dbReference type="GO" id="GO:0009225">
    <property type="term" value="P:nucleotide-sugar metabolic process"/>
    <property type="evidence" value="ECO:0007669"/>
    <property type="project" value="TreeGrafter"/>
</dbReference>
<evidence type="ECO:0000259" key="8">
    <source>
        <dbReference type="Pfam" id="PF20811"/>
    </source>
</evidence>
<feature type="compositionally biased region" description="Polar residues" evidence="6">
    <location>
        <begin position="17"/>
        <end position="29"/>
    </location>
</feature>
<feature type="compositionally biased region" description="Basic and acidic residues" evidence="6">
    <location>
        <begin position="1"/>
        <end position="16"/>
    </location>
</feature>
<evidence type="ECO:0000259" key="7">
    <source>
        <dbReference type="Pfam" id="PF05028"/>
    </source>
</evidence>
<evidence type="ECO:0000256" key="3">
    <source>
        <dbReference type="ARBA" id="ARBA00022801"/>
    </source>
</evidence>
<dbReference type="InterPro" id="IPR048362">
    <property type="entry name" value="PARG_helical"/>
</dbReference>
<dbReference type="Proteomes" id="UP000663881">
    <property type="component" value="Unassembled WGS sequence"/>
</dbReference>
<dbReference type="PANTHER" id="PTHR12837:SF0">
    <property type="entry name" value="POLY(ADP-RIBOSE) GLYCOHYDROLASE"/>
    <property type="match status" value="1"/>
</dbReference>
<dbReference type="GO" id="GO:0005975">
    <property type="term" value="P:carbohydrate metabolic process"/>
    <property type="evidence" value="ECO:0007669"/>
    <property type="project" value="InterPro"/>
</dbReference>
<dbReference type="GO" id="GO:0006282">
    <property type="term" value="P:regulation of DNA repair"/>
    <property type="evidence" value="ECO:0007669"/>
    <property type="project" value="InterPro"/>
</dbReference>
<feature type="domain" description="PARG catalytic Macro" evidence="7">
    <location>
        <begin position="244"/>
        <end position="444"/>
    </location>
</feature>
<dbReference type="Pfam" id="PF20811">
    <property type="entry name" value="PARG_cat_N"/>
    <property type="match status" value="1"/>
</dbReference>
<dbReference type="Pfam" id="PF05028">
    <property type="entry name" value="PARG_cat_C"/>
    <property type="match status" value="1"/>
</dbReference>
<dbReference type="GO" id="GO:0005737">
    <property type="term" value="C:cytoplasm"/>
    <property type="evidence" value="ECO:0007669"/>
    <property type="project" value="TreeGrafter"/>
</dbReference>
<dbReference type="OrthoDB" id="1937899at2759"/>
<comment type="similarity">
    <text evidence="1">Belongs to the poly(ADP-ribose) glycohydrolase family.</text>
</comment>
<dbReference type="AlphaFoldDB" id="A0A814GBA0"/>
<dbReference type="EMBL" id="CAJOAY010001102">
    <property type="protein sequence ID" value="CAF3793448.1"/>
    <property type="molecule type" value="Genomic_DNA"/>
</dbReference>
<feature type="binding site" evidence="5">
    <location>
        <position position="332"/>
    </location>
    <ligand>
        <name>substrate</name>
    </ligand>
</feature>
<keyword evidence="3" id="KW-0378">Hydrolase</keyword>
<feature type="binding site" evidence="5">
    <location>
        <position position="291"/>
    </location>
    <ligand>
        <name>substrate</name>
    </ligand>
</feature>
<dbReference type="GO" id="GO:0004649">
    <property type="term" value="F:poly(ADP-ribose) glycohydrolase activity"/>
    <property type="evidence" value="ECO:0007669"/>
    <property type="project" value="UniProtKB-EC"/>
</dbReference>
<evidence type="ECO:0000313" key="9">
    <source>
        <dbReference type="EMBL" id="CAF0994264.1"/>
    </source>
</evidence>
<evidence type="ECO:0000256" key="2">
    <source>
        <dbReference type="ARBA" id="ARBA00012255"/>
    </source>
</evidence>
<protein>
    <recommendedName>
        <fullName evidence="2">poly(ADP-ribose) glycohydrolase</fullName>
        <ecNumber evidence="2">3.2.1.143</ecNumber>
    </recommendedName>
</protein>
<accession>A0A814GBA0</accession>
<dbReference type="EMBL" id="CAJNON010000120">
    <property type="protein sequence ID" value="CAF0994264.1"/>
    <property type="molecule type" value="Genomic_DNA"/>
</dbReference>
<dbReference type="GO" id="GO:0005634">
    <property type="term" value="C:nucleus"/>
    <property type="evidence" value="ECO:0007669"/>
    <property type="project" value="TreeGrafter"/>
</dbReference>
<dbReference type="InterPro" id="IPR046372">
    <property type="entry name" value="PARG_cat_C"/>
</dbReference>
<name>A0A814GBA0_9BILA</name>
<evidence type="ECO:0000256" key="4">
    <source>
        <dbReference type="PIRSR" id="PIRSR607724-1"/>
    </source>
</evidence>
<dbReference type="EC" id="3.2.1.143" evidence="2"/>
<feature type="active site" evidence="4">
    <location>
        <position position="274"/>
    </location>
</feature>
<evidence type="ECO:0000313" key="11">
    <source>
        <dbReference type="Proteomes" id="UP000663891"/>
    </source>
</evidence>
<evidence type="ECO:0000256" key="5">
    <source>
        <dbReference type="PIRSR" id="PIRSR607724-2"/>
    </source>
</evidence>
<evidence type="ECO:0000313" key="10">
    <source>
        <dbReference type="EMBL" id="CAF3793448.1"/>
    </source>
</evidence>
<feature type="binding site" evidence="5">
    <location>
        <position position="277"/>
    </location>
    <ligand>
        <name>substrate</name>
    </ligand>
</feature>
<feature type="active site" evidence="4">
    <location>
        <position position="292"/>
    </location>
</feature>
<evidence type="ECO:0000256" key="6">
    <source>
        <dbReference type="SAM" id="MobiDB-lite"/>
    </source>
</evidence>
<feature type="active site" evidence="4">
    <location>
        <position position="293"/>
    </location>
</feature>
<dbReference type="PANTHER" id="PTHR12837">
    <property type="entry name" value="POLY ADP-RIBOSE GLYCOHYDROLASE"/>
    <property type="match status" value="1"/>
</dbReference>
<gene>
    <name evidence="10" type="ORF">OKA104_LOCUS18047</name>
    <name evidence="9" type="ORF">VCS650_LOCUS14370</name>
</gene>
<feature type="domain" description="PARG helical" evidence="8">
    <location>
        <begin position="123"/>
        <end position="235"/>
    </location>
</feature>